<dbReference type="GO" id="GO:0015074">
    <property type="term" value="P:DNA integration"/>
    <property type="evidence" value="ECO:0007669"/>
    <property type="project" value="InterPro"/>
</dbReference>
<dbReference type="SUPFAM" id="SSF47823">
    <property type="entry name" value="lambda integrase-like, N-terminal domain"/>
    <property type="match status" value="1"/>
</dbReference>
<dbReference type="Proteomes" id="UP000182375">
    <property type="component" value="Unassembled WGS sequence"/>
</dbReference>
<dbReference type="STRING" id="67331.SAMN04490357_0187"/>
<dbReference type="RefSeq" id="WP_074990047.1">
    <property type="nucleotide sequence ID" value="NZ_FNTD01000003.1"/>
</dbReference>
<dbReference type="GeneID" id="95509497"/>
<gene>
    <name evidence="3" type="ORF">SAMN04490357_0187</name>
</gene>
<evidence type="ECO:0000256" key="2">
    <source>
        <dbReference type="ARBA" id="ARBA00023172"/>
    </source>
</evidence>
<evidence type="ECO:0000313" key="4">
    <source>
        <dbReference type="Proteomes" id="UP000182375"/>
    </source>
</evidence>
<evidence type="ECO:0000313" key="3">
    <source>
        <dbReference type="EMBL" id="SEB31638.1"/>
    </source>
</evidence>
<dbReference type="InterPro" id="IPR011010">
    <property type="entry name" value="DNA_brk_join_enz"/>
</dbReference>
<sequence length="392" mass="44040">MELHEEEVVDAELVDEDHLPAALTDPGIVLGGALGRPVLTQHTVLRPGELPTTQRPQYTPQEFYLSEQAARLIDEESLPENTKRNRRSQRGMFEDWCAEMGRVAVPCLTTTYIEYIASLIAQGRYSPNTIRAHKSAVRAMQPEDAKPGTTEVNRLVKEYAKNWHRRNQVKKAPPISDDHYRAMVATCDQRHPIGIRDRWALLVGRGGLHRRSELADLLLEQIEVEDDWVTHYVAMSKTDQNAHGEHTDIPADPDDPLMCPVDATRKWLNCLRRLGIRSGPAYRALTVAGTLQDRRTATARGDHVTGDAINDMIRGRAFAAGLPNWQDISAHSQRRTGAQRIAAVGGDPTKQGRWKAGSAVVKREYLDRAQSRAENPWLLVQEKRRTAKKTAP</sequence>
<name>A0A1H4IE81_9ACTN</name>
<accession>A0A1H4IE81</accession>
<dbReference type="Gene3D" id="1.10.150.130">
    <property type="match status" value="1"/>
</dbReference>
<dbReference type="Gene3D" id="1.10.443.10">
    <property type="entry name" value="Intergrase catalytic core"/>
    <property type="match status" value="1"/>
</dbReference>
<keyword evidence="2" id="KW-0233">DNA recombination</keyword>
<keyword evidence="1" id="KW-0238">DNA-binding</keyword>
<protein>
    <recommendedName>
        <fullName evidence="5">Integrase</fullName>
    </recommendedName>
</protein>
<dbReference type="EMBL" id="FNTD01000003">
    <property type="protein sequence ID" value="SEB31638.1"/>
    <property type="molecule type" value="Genomic_DNA"/>
</dbReference>
<dbReference type="SUPFAM" id="SSF56349">
    <property type="entry name" value="DNA breaking-rejoining enzymes"/>
    <property type="match status" value="1"/>
</dbReference>
<evidence type="ECO:0008006" key="5">
    <source>
        <dbReference type="Google" id="ProtNLM"/>
    </source>
</evidence>
<dbReference type="AlphaFoldDB" id="A0A1H4IE81"/>
<organism evidence="3 4">
    <name type="scientific">Streptomyces misionensis</name>
    <dbReference type="NCBI Taxonomy" id="67331"/>
    <lineage>
        <taxon>Bacteria</taxon>
        <taxon>Bacillati</taxon>
        <taxon>Actinomycetota</taxon>
        <taxon>Actinomycetes</taxon>
        <taxon>Kitasatosporales</taxon>
        <taxon>Streptomycetaceae</taxon>
        <taxon>Streptomyces</taxon>
    </lineage>
</organism>
<dbReference type="GO" id="GO:0006310">
    <property type="term" value="P:DNA recombination"/>
    <property type="evidence" value="ECO:0007669"/>
    <property type="project" value="UniProtKB-KW"/>
</dbReference>
<proteinExistence type="predicted"/>
<evidence type="ECO:0000256" key="1">
    <source>
        <dbReference type="ARBA" id="ARBA00023125"/>
    </source>
</evidence>
<dbReference type="InterPro" id="IPR013762">
    <property type="entry name" value="Integrase-like_cat_sf"/>
</dbReference>
<dbReference type="GO" id="GO:0003677">
    <property type="term" value="F:DNA binding"/>
    <property type="evidence" value="ECO:0007669"/>
    <property type="project" value="UniProtKB-KW"/>
</dbReference>
<reference evidence="3 4" key="1">
    <citation type="submission" date="2016-10" db="EMBL/GenBank/DDBJ databases">
        <authorList>
            <person name="de Groot N.N."/>
        </authorList>
    </citation>
    <scope>NUCLEOTIDE SEQUENCE [LARGE SCALE GENOMIC DNA]</scope>
    <source>
        <strain evidence="3 4">DSM 40306</strain>
    </source>
</reference>
<dbReference type="InterPro" id="IPR010998">
    <property type="entry name" value="Integrase_recombinase_N"/>
</dbReference>